<reference evidence="5" key="1">
    <citation type="submission" date="2020-03" db="EMBL/GenBank/DDBJ databases">
        <title>Genome of Pelagibius litoralis DSM 21314T.</title>
        <authorList>
            <person name="Wang G."/>
        </authorList>
    </citation>
    <scope>NUCLEOTIDE SEQUENCE</scope>
    <source>
        <strain evidence="5">DSM 21314</strain>
    </source>
</reference>
<organism evidence="5 6">
    <name type="scientific">Pelagibius litoralis</name>
    <dbReference type="NCBI Taxonomy" id="374515"/>
    <lineage>
        <taxon>Bacteria</taxon>
        <taxon>Pseudomonadati</taxon>
        <taxon>Pseudomonadota</taxon>
        <taxon>Alphaproteobacteria</taxon>
        <taxon>Rhodospirillales</taxon>
        <taxon>Rhodovibrionaceae</taxon>
        <taxon>Pelagibius</taxon>
    </lineage>
</organism>
<evidence type="ECO:0000256" key="2">
    <source>
        <dbReference type="ARBA" id="ARBA00022723"/>
    </source>
</evidence>
<name>A0A967K8Z7_9PROT</name>
<dbReference type="PANTHER" id="PTHR28620:SF1">
    <property type="entry name" value="CENP-V_GFA DOMAIN-CONTAINING PROTEIN"/>
    <property type="match status" value="1"/>
</dbReference>
<dbReference type="RefSeq" id="WP_167227611.1">
    <property type="nucleotide sequence ID" value="NZ_JAAQPH010000015.1"/>
</dbReference>
<dbReference type="GO" id="GO:0016846">
    <property type="term" value="F:carbon-sulfur lyase activity"/>
    <property type="evidence" value="ECO:0007669"/>
    <property type="project" value="InterPro"/>
</dbReference>
<dbReference type="InterPro" id="IPR006913">
    <property type="entry name" value="CENP-V/GFA"/>
</dbReference>
<comment type="similarity">
    <text evidence="1">Belongs to the Gfa family.</text>
</comment>
<keyword evidence="2" id="KW-0479">Metal-binding</keyword>
<evidence type="ECO:0000256" key="1">
    <source>
        <dbReference type="ARBA" id="ARBA00005495"/>
    </source>
</evidence>
<keyword evidence="3" id="KW-0862">Zinc</keyword>
<evidence type="ECO:0000256" key="3">
    <source>
        <dbReference type="ARBA" id="ARBA00022833"/>
    </source>
</evidence>
<dbReference type="Gene3D" id="2.170.150.70">
    <property type="match status" value="1"/>
</dbReference>
<gene>
    <name evidence="5" type="ORF">HBA54_19165</name>
</gene>
<dbReference type="PANTHER" id="PTHR28620">
    <property type="entry name" value="CENTROMERE PROTEIN V"/>
    <property type="match status" value="1"/>
</dbReference>
<dbReference type="Pfam" id="PF04828">
    <property type="entry name" value="GFA"/>
    <property type="match status" value="1"/>
</dbReference>
<evidence type="ECO:0000313" key="5">
    <source>
        <dbReference type="EMBL" id="NIA70723.1"/>
    </source>
</evidence>
<dbReference type="Proteomes" id="UP000761264">
    <property type="component" value="Unassembled WGS sequence"/>
</dbReference>
<proteinExistence type="inferred from homology"/>
<dbReference type="AlphaFoldDB" id="A0A967K8Z7"/>
<dbReference type="GO" id="GO:0046872">
    <property type="term" value="F:metal ion binding"/>
    <property type="evidence" value="ECO:0007669"/>
    <property type="project" value="UniProtKB-KW"/>
</dbReference>
<dbReference type="InterPro" id="IPR052355">
    <property type="entry name" value="CENP-V-like"/>
</dbReference>
<feature type="domain" description="CENP-V/GFA" evidence="4">
    <location>
        <begin position="3"/>
        <end position="117"/>
    </location>
</feature>
<comment type="caution">
    <text evidence="5">The sequence shown here is derived from an EMBL/GenBank/DDBJ whole genome shotgun (WGS) entry which is preliminary data.</text>
</comment>
<sequence>MQHKGGCHCGALGIEFTSDIAPEDMEVRTCLCSFCRKHGSRAVSDPAGAVRLILRDDAVVQRYRFGLATADYLLCGRCGVYVSAVIEDAGRHYAIVITGALENAKRFSQTPMPMDYDAEDEAARRARRRAKWTPAEVVVESS</sequence>
<evidence type="ECO:0000259" key="4">
    <source>
        <dbReference type="PROSITE" id="PS51891"/>
    </source>
</evidence>
<dbReference type="InterPro" id="IPR011057">
    <property type="entry name" value="Mss4-like_sf"/>
</dbReference>
<protein>
    <submittedName>
        <fullName evidence="5">Aldehyde-activating protein</fullName>
    </submittedName>
</protein>
<accession>A0A967K8Z7</accession>
<evidence type="ECO:0000313" key="6">
    <source>
        <dbReference type="Proteomes" id="UP000761264"/>
    </source>
</evidence>
<dbReference type="EMBL" id="JAAQPH010000015">
    <property type="protein sequence ID" value="NIA70723.1"/>
    <property type="molecule type" value="Genomic_DNA"/>
</dbReference>
<keyword evidence="6" id="KW-1185">Reference proteome</keyword>
<dbReference type="PROSITE" id="PS51891">
    <property type="entry name" value="CENP_V_GFA"/>
    <property type="match status" value="1"/>
</dbReference>
<dbReference type="SUPFAM" id="SSF51316">
    <property type="entry name" value="Mss4-like"/>
    <property type="match status" value="1"/>
</dbReference>